<keyword evidence="1" id="KW-0813">Transport</keyword>
<evidence type="ECO:0000256" key="6">
    <source>
        <dbReference type="ARBA" id="ARBA00023014"/>
    </source>
</evidence>
<dbReference type="AlphaFoldDB" id="A0ABD6D067"/>
<keyword evidence="10" id="KW-1185">Reference proteome</keyword>
<dbReference type="GO" id="GO:0051539">
    <property type="term" value="F:4 iron, 4 sulfur cluster binding"/>
    <property type="evidence" value="ECO:0007669"/>
    <property type="project" value="UniProtKB-KW"/>
</dbReference>
<feature type="domain" description="High potential iron-sulfur proteins family profile" evidence="8">
    <location>
        <begin position="73"/>
        <end position="141"/>
    </location>
</feature>
<evidence type="ECO:0000256" key="7">
    <source>
        <dbReference type="SAM" id="MobiDB-lite"/>
    </source>
</evidence>
<dbReference type="SUPFAM" id="SSF57652">
    <property type="entry name" value="HIPIP (high potential iron protein)"/>
    <property type="match status" value="1"/>
</dbReference>
<evidence type="ECO:0000313" key="9">
    <source>
        <dbReference type="EMBL" id="MFD1633970.1"/>
    </source>
</evidence>
<dbReference type="InterPro" id="IPR036369">
    <property type="entry name" value="HIPIP_sf"/>
</dbReference>
<dbReference type="PROSITE" id="PS51373">
    <property type="entry name" value="HIPIP"/>
    <property type="match status" value="1"/>
</dbReference>
<name>A0ABD6D067_9EURY</name>
<gene>
    <name evidence="9" type="ORF">ACFSBJ_09525</name>
</gene>
<comment type="caution">
    <text evidence="9">The sequence shown here is derived from an EMBL/GenBank/DDBJ whole genome shotgun (WGS) entry which is preliminary data.</text>
</comment>
<feature type="region of interest" description="Disordered" evidence="7">
    <location>
        <begin position="30"/>
        <end position="100"/>
    </location>
</feature>
<dbReference type="RefSeq" id="WP_256404233.1">
    <property type="nucleotide sequence ID" value="NZ_CP187151.1"/>
</dbReference>
<evidence type="ECO:0000256" key="3">
    <source>
        <dbReference type="ARBA" id="ARBA00022723"/>
    </source>
</evidence>
<sequence length="141" mass="14063">MGNRITDTERRRLLALVGSGLATGLAGCSGGGGGGGEDTATATATETATATDTATPTSGGDDTVPSEYETATAIGGAQRNPDSLSSKSAVNYQSNPKDGQQCSSCQFYIEDKNGDGMGACTLVAGNIAPEGYCVSYAAYEG</sequence>
<evidence type="ECO:0000256" key="2">
    <source>
        <dbReference type="ARBA" id="ARBA00022485"/>
    </source>
</evidence>
<accession>A0ABD6D067</accession>
<dbReference type="Proteomes" id="UP001597075">
    <property type="component" value="Unassembled WGS sequence"/>
</dbReference>
<dbReference type="Gene3D" id="4.10.490.10">
    <property type="entry name" value="High potential iron-sulphur protein"/>
    <property type="match status" value="1"/>
</dbReference>
<feature type="compositionally biased region" description="Polar residues" evidence="7">
    <location>
        <begin position="80"/>
        <end position="100"/>
    </location>
</feature>
<dbReference type="InterPro" id="IPR000170">
    <property type="entry name" value="High_potential_FeS_prot"/>
</dbReference>
<organism evidence="9 10">
    <name type="scientific">Haloplanus ruber</name>
    <dbReference type="NCBI Taxonomy" id="869892"/>
    <lineage>
        <taxon>Archaea</taxon>
        <taxon>Methanobacteriati</taxon>
        <taxon>Methanobacteriota</taxon>
        <taxon>Stenosarchaea group</taxon>
        <taxon>Halobacteria</taxon>
        <taxon>Halobacteriales</taxon>
        <taxon>Haloferacaceae</taxon>
        <taxon>Haloplanus</taxon>
    </lineage>
</organism>
<keyword evidence="5" id="KW-0408">Iron</keyword>
<feature type="compositionally biased region" description="Low complexity" evidence="7">
    <location>
        <begin position="38"/>
        <end position="63"/>
    </location>
</feature>
<protein>
    <submittedName>
        <fullName evidence="9">High-potential iron-sulfur protein</fullName>
    </submittedName>
</protein>
<proteinExistence type="predicted"/>
<dbReference type="GO" id="GO:0046872">
    <property type="term" value="F:metal ion binding"/>
    <property type="evidence" value="ECO:0007669"/>
    <property type="project" value="UniProtKB-KW"/>
</dbReference>
<evidence type="ECO:0000313" key="10">
    <source>
        <dbReference type="Proteomes" id="UP001597075"/>
    </source>
</evidence>
<dbReference type="EMBL" id="JBHUDL010000010">
    <property type="protein sequence ID" value="MFD1633970.1"/>
    <property type="molecule type" value="Genomic_DNA"/>
</dbReference>
<evidence type="ECO:0000256" key="4">
    <source>
        <dbReference type="ARBA" id="ARBA00022982"/>
    </source>
</evidence>
<keyword evidence="4" id="KW-0249">Electron transport</keyword>
<keyword evidence="2" id="KW-0004">4Fe-4S</keyword>
<evidence type="ECO:0000259" key="8">
    <source>
        <dbReference type="PROSITE" id="PS51373"/>
    </source>
</evidence>
<dbReference type="PROSITE" id="PS51257">
    <property type="entry name" value="PROKAR_LIPOPROTEIN"/>
    <property type="match status" value="1"/>
</dbReference>
<keyword evidence="3" id="KW-0479">Metal-binding</keyword>
<dbReference type="Pfam" id="PF01355">
    <property type="entry name" value="HIPIP"/>
    <property type="match status" value="1"/>
</dbReference>
<evidence type="ECO:0000256" key="1">
    <source>
        <dbReference type="ARBA" id="ARBA00022448"/>
    </source>
</evidence>
<reference evidence="9 10" key="1">
    <citation type="journal article" date="2019" name="Int. J. Syst. Evol. Microbiol.">
        <title>The Global Catalogue of Microorganisms (GCM) 10K type strain sequencing project: providing services to taxonomists for standard genome sequencing and annotation.</title>
        <authorList>
            <consortium name="The Broad Institute Genomics Platform"/>
            <consortium name="The Broad Institute Genome Sequencing Center for Infectious Disease"/>
            <person name="Wu L."/>
            <person name="Ma J."/>
        </authorList>
    </citation>
    <scope>NUCLEOTIDE SEQUENCE [LARGE SCALE GENOMIC DNA]</scope>
    <source>
        <strain evidence="9 10">CGMCC 1.10594</strain>
    </source>
</reference>
<keyword evidence="6" id="KW-0411">Iron-sulfur</keyword>
<evidence type="ECO:0000256" key="5">
    <source>
        <dbReference type="ARBA" id="ARBA00023004"/>
    </source>
</evidence>